<organism evidence="2 5">
    <name type="scientific">Adineta ricciae</name>
    <name type="common">Rotifer</name>
    <dbReference type="NCBI Taxonomy" id="249248"/>
    <lineage>
        <taxon>Eukaryota</taxon>
        <taxon>Metazoa</taxon>
        <taxon>Spiralia</taxon>
        <taxon>Gnathifera</taxon>
        <taxon>Rotifera</taxon>
        <taxon>Eurotatoria</taxon>
        <taxon>Bdelloidea</taxon>
        <taxon>Adinetida</taxon>
        <taxon>Adinetidae</taxon>
        <taxon>Adineta</taxon>
    </lineage>
</organism>
<dbReference type="AlphaFoldDB" id="A0A815W088"/>
<dbReference type="Pfam" id="PF03496">
    <property type="entry name" value="ADPrib_exo_Tox"/>
    <property type="match status" value="1"/>
</dbReference>
<evidence type="ECO:0000313" key="5">
    <source>
        <dbReference type="Proteomes" id="UP000663852"/>
    </source>
</evidence>
<evidence type="ECO:0000313" key="2">
    <source>
        <dbReference type="EMBL" id="CAF1539002.1"/>
    </source>
</evidence>
<dbReference type="Proteomes" id="UP000663852">
    <property type="component" value="Unassembled WGS sequence"/>
</dbReference>
<name>A0A815W088_ADIRI</name>
<evidence type="ECO:0000313" key="3">
    <source>
        <dbReference type="EMBL" id="CAF1682836.1"/>
    </source>
</evidence>
<proteinExistence type="predicted"/>
<dbReference type="Gene3D" id="3.90.176.10">
    <property type="entry name" value="Toxin ADP-ribosyltransferase, Chain A, domain 1"/>
    <property type="match status" value="1"/>
</dbReference>
<evidence type="ECO:0000313" key="4">
    <source>
        <dbReference type="Proteomes" id="UP000663828"/>
    </source>
</evidence>
<accession>A0A815W088</accession>
<gene>
    <name evidence="2" type="ORF">EDS130_LOCUS45172</name>
    <name evidence="3" type="ORF">XAT740_LOCUS61028</name>
</gene>
<keyword evidence="4" id="KW-1185">Reference proteome</keyword>
<reference evidence="2" key="1">
    <citation type="submission" date="2021-02" db="EMBL/GenBank/DDBJ databases">
        <authorList>
            <person name="Nowell W R."/>
        </authorList>
    </citation>
    <scope>NUCLEOTIDE SEQUENCE</scope>
</reference>
<sequence length="130" mass="14765">MSKVDTLGPFCSILNHSFRSLSDYAYGGVVYRGILLTPEEVNCYENARDDFLQWDSFVSTTKNRNLAMLYGNTLFTIEMDMYASGLDISSFSNFPAEEEVLIRPGRAFSINDMEFNTADNKYHINISISL</sequence>
<dbReference type="EMBL" id="CAJNOR010015643">
    <property type="protein sequence ID" value="CAF1682836.1"/>
    <property type="molecule type" value="Genomic_DNA"/>
</dbReference>
<dbReference type="Proteomes" id="UP000663828">
    <property type="component" value="Unassembled WGS sequence"/>
</dbReference>
<dbReference type="OrthoDB" id="423533at2759"/>
<dbReference type="GO" id="GO:0005576">
    <property type="term" value="C:extracellular region"/>
    <property type="evidence" value="ECO:0007669"/>
    <property type="project" value="InterPro"/>
</dbReference>
<dbReference type="InterPro" id="IPR003540">
    <property type="entry name" value="ADP-ribosyltransferase"/>
</dbReference>
<dbReference type="PROSITE" id="PS51996">
    <property type="entry name" value="TR_MART"/>
    <property type="match status" value="1"/>
</dbReference>
<dbReference type="EMBL" id="CAJNOJ010001021">
    <property type="protein sequence ID" value="CAF1539002.1"/>
    <property type="molecule type" value="Genomic_DNA"/>
</dbReference>
<protein>
    <recommendedName>
        <fullName evidence="1">ADP ribosyltransferase domain-containing protein</fullName>
    </recommendedName>
</protein>
<dbReference type="SUPFAM" id="SSF56399">
    <property type="entry name" value="ADP-ribosylation"/>
    <property type="match status" value="1"/>
</dbReference>
<comment type="caution">
    <text evidence="2">The sequence shown here is derived from an EMBL/GenBank/DDBJ whole genome shotgun (WGS) entry which is preliminary data.</text>
</comment>
<evidence type="ECO:0000259" key="1">
    <source>
        <dbReference type="Pfam" id="PF03496"/>
    </source>
</evidence>
<feature type="domain" description="ADP ribosyltransferase" evidence="1">
    <location>
        <begin position="52"/>
        <end position="126"/>
    </location>
</feature>